<evidence type="ECO:0000256" key="4">
    <source>
        <dbReference type="ARBA" id="ARBA00022679"/>
    </source>
</evidence>
<keyword evidence="9" id="KW-0472">Membrane</keyword>
<dbReference type="KEGG" id="aten:116302538"/>
<organism evidence="11 12">
    <name type="scientific">Actinia tenebrosa</name>
    <name type="common">Australian red waratah sea anemone</name>
    <dbReference type="NCBI Taxonomy" id="6105"/>
    <lineage>
        <taxon>Eukaryota</taxon>
        <taxon>Metazoa</taxon>
        <taxon>Cnidaria</taxon>
        <taxon>Anthozoa</taxon>
        <taxon>Hexacorallia</taxon>
        <taxon>Actiniaria</taxon>
        <taxon>Actiniidae</taxon>
        <taxon>Actinia</taxon>
    </lineage>
</organism>
<dbReference type="AlphaFoldDB" id="A0A6P8IL82"/>
<dbReference type="Proteomes" id="UP000515163">
    <property type="component" value="Unplaced"/>
</dbReference>
<evidence type="ECO:0000256" key="3">
    <source>
        <dbReference type="ARBA" id="ARBA00022676"/>
    </source>
</evidence>
<keyword evidence="4" id="KW-0808">Transferase</keyword>
<dbReference type="RefSeq" id="XP_031567721.1">
    <property type="nucleotide sequence ID" value="XM_031711861.1"/>
</dbReference>
<evidence type="ECO:0000256" key="6">
    <source>
        <dbReference type="ARBA" id="ARBA00022968"/>
    </source>
</evidence>
<dbReference type="GO" id="GO:0006493">
    <property type="term" value="P:protein O-linked glycosylation"/>
    <property type="evidence" value="ECO:0007669"/>
    <property type="project" value="TreeGrafter"/>
</dbReference>
<sequence>MISKKVLVFTLIVVQAFLLLFLIKSKVWKLDHFGHRFRNDWTSWKNDSEAVEHDAEVFGVIDLEDQKFGWLNKPLKNITRITYRPEANSTTATMSTEISTLSNSLRSKIIKPAIDQDKEKLFLLVLVTTVPKSLERRELIRNTWAKAAQSPLQQGTDTMNFRSHVVFMLGITGDPKQDSAIEEEAEKYGDILRVPCIESYRNIISKVWFAFEWALPYHPKYILKADDDIYVRISGFKSWLSGGKLPDRLYAGYVHYRAYISRNPKNKHYVSKSEYREKFFPNYCAGPCYTFSGNLLDEFLAGSKLVPKFQVEDAYLGLVAKGTGVRPLNIGGKLFVWDRSLSGSVRRWNDQRLSRVICLGDSLTLEAIKYIHERFRKIDDVDV</sequence>
<gene>
    <name evidence="12" type="primary">LOC116302538</name>
</gene>
<dbReference type="Pfam" id="PF01762">
    <property type="entry name" value="Galactosyl_T"/>
    <property type="match status" value="1"/>
</dbReference>
<dbReference type="InterPro" id="IPR029044">
    <property type="entry name" value="Nucleotide-diphossugar_trans"/>
</dbReference>
<evidence type="ECO:0000313" key="11">
    <source>
        <dbReference type="Proteomes" id="UP000515163"/>
    </source>
</evidence>
<dbReference type="FunCoup" id="A0A6P8IL82">
    <property type="interactions" value="461"/>
</dbReference>
<keyword evidence="7" id="KW-1133">Transmembrane helix</keyword>
<keyword evidence="6" id="KW-0735">Signal-anchor</keyword>
<reference evidence="12" key="1">
    <citation type="submission" date="2025-08" db="UniProtKB">
        <authorList>
            <consortium name="RefSeq"/>
        </authorList>
    </citation>
    <scope>IDENTIFICATION</scope>
    <source>
        <tissue evidence="12">Tentacle</tissue>
    </source>
</reference>
<evidence type="ECO:0000256" key="2">
    <source>
        <dbReference type="ARBA" id="ARBA00008661"/>
    </source>
</evidence>
<comment type="subcellular location">
    <subcellularLocation>
        <location evidence="1 10">Golgi apparatus membrane</location>
        <topology evidence="1 10">Single-pass type II membrane protein</topology>
    </subcellularLocation>
</comment>
<dbReference type="InterPro" id="IPR002659">
    <property type="entry name" value="Glyco_trans_31"/>
</dbReference>
<dbReference type="GO" id="GO:0000139">
    <property type="term" value="C:Golgi membrane"/>
    <property type="evidence" value="ECO:0007669"/>
    <property type="project" value="UniProtKB-SubCell"/>
</dbReference>
<keyword evidence="8 10" id="KW-0333">Golgi apparatus</keyword>
<name>A0A6P8IL82_ACTTE</name>
<protein>
    <recommendedName>
        <fullName evidence="10">Hexosyltransferase</fullName>
        <ecNumber evidence="10">2.4.1.-</ecNumber>
    </recommendedName>
</protein>
<dbReference type="OrthoDB" id="5964956at2759"/>
<dbReference type="PANTHER" id="PTHR11214">
    <property type="entry name" value="BETA-1,3-N-ACETYLGLUCOSAMINYLTRANSFERASE"/>
    <property type="match status" value="1"/>
</dbReference>
<evidence type="ECO:0000256" key="10">
    <source>
        <dbReference type="RuleBase" id="RU363063"/>
    </source>
</evidence>
<dbReference type="EC" id="2.4.1.-" evidence="10"/>
<dbReference type="InParanoid" id="A0A6P8IL82"/>
<dbReference type="SUPFAM" id="SSF53448">
    <property type="entry name" value="Nucleotide-diphospho-sugar transferases"/>
    <property type="match status" value="1"/>
</dbReference>
<keyword evidence="3 10" id="KW-0328">Glycosyltransferase</keyword>
<dbReference type="PANTHER" id="PTHR11214:SF376">
    <property type="entry name" value="HEXOSYLTRANSFERASE"/>
    <property type="match status" value="1"/>
</dbReference>
<feature type="unsure residue" description="D or N" evidence="12">
    <location>
        <position position="380"/>
    </location>
</feature>
<keyword evidence="11" id="KW-1185">Reference proteome</keyword>
<accession>A0A6P8IL82</accession>
<proteinExistence type="inferred from homology"/>
<dbReference type="Gene3D" id="3.90.550.50">
    <property type="match status" value="1"/>
</dbReference>
<evidence type="ECO:0000256" key="8">
    <source>
        <dbReference type="ARBA" id="ARBA00023034"/>
    </source>
</evidence>
<keyword evidence="5" id="KW-0812">Transmembrane</keyword>
<evidence type="ECO:0000256" key="1">
    <source>
        <dbReference type="ARBA" id="ARBA00004323"/>
    </source>
</evidence>
<comment type="similarity">
    <text evidence="2 10">Belongs to the glycosyltransferase 31 family.</text>
</comment>
<evidence type="ECO:0000256" key="9">
    <source>
        <dbReference type="ARBA" id="ARBA00023136"/>
    </source>
</evidence>
<dbReference type="GO" id="GO:0016758">
    <property type="term" value="F:hexosyltransferase activity"/>
    <property type="evidence" value="ECO:0007669"/>
    <property type="project" value="InterPro"/>
</dbReference>
<evidence type="ECO:0000256" key="5">
    <source>
        <dbReference type="ARBA" id="ARBA00022692"/>
    </source>
</evidence>
<evidence type="ECO:0000313" key="12">
    <source>
        <dbReference type="RefSeq" id="XP_031567721.1"/>
    </source>
</evidence>
<evidence type="ECO:0000256" key="7">
    <source>
        <dbReference type="ARBA" id="ARBA00022989"/>
    </source>
</evidence>